<dbReference type="AlphaFoldDB" id="A0A9P1DSQ3"/>
<organism evidence="3">
    <name type="scientific">Cladocopium goreaui</name>
    <dbReference type="NCBI Taxonomy" id="2562237"/>
    <lineage>
        <taxon>Eukaryota</taxon>
        <taxon>Sar</taxon>
        <taxon>Alveolata</taxon>
        <taxon>Dinophyceae</taxon>
        <taxon>Suessiales</taxon>
        <taxon>Symbiodiniaceae</taxon>
        <taxon>Cladocopium</taxon>
    </lineage>
</organism>
<evidence type="ECO:0000313" key="5">
    <source>
        <dbReference type="Proteomes" id="UP001152797"/>
    </source>
</evidence>
<dbReference type="EMBL" id="CAMXCT020006562">
    <property type="protein sequence ID" value="CAL1169387.1"/>
    <property type="molecule type" value="Genomic_DNA"/>
</dbReference>
<dbReference type="InterPro" id="IPR012317">
    <property type="entry name" value="Poly(ADP-ribose)pol_cat_dom"/>
</dbReference>
<dbReference type="GO" id="GO:0003950">
    <property type="term" value="F:NAD+ poly-ADP-ribosyltransferase activity"/>
    <property type="evidence" value="ECO:0007669"/>
    <property type="project" value="UniProtKB-UniRule"/>
</dbReference>
<keyword evidence="1" id="KW-0520">NAD</keyword>
<dbReference type="Proteomes" id="UP001152797">
    <property type="component" value="Unassembled WGS sequence"/>
</dbReference>
<evidence type="ECO:0000313" key="4">
    <source>
        <dbReference type="EMBL" id="CAL1169387.1"/>
    </source>
</evidence>
<keyword evidence="1" id="KW-0808">Transferase</keyword>
<evidence type="ECO:0000256" key="1">
    <source>
        <dbReference type="RuleBase" id="RU362114"/>
    </source>
</evidence>
<keyword evidence="1" id="KW-0328">Glycosyltransferase</keyword>
<name>A0A9P1DSQ3_9DINO</name>
<dbReference type="EMBL" id="CAMXCT010006562">
    <property type="protein sequence ID" value="CAI4016012.1"/>
    <property type="molecule type" value="Genomic_DNA"/>
</dbReference>
<evidence type="ECO:0000313" key="3">
    <source>
        <dbReference type="EMBL" id="CAI4016012.1"/>
    </source>
</evidence>
<feature type="domain" description="PARP catalytic" evidence="2">
    <location>
        <begin position="1"/>
        <end position="249"/>
    </location>
</feature>
<dbReference type="Gene3D" id="3.90.228.10">
    <property type="match status" value="1"/>
</dbReference>
<protein>
    <recommendedName>
        <fullName evidence="1">Poly [ADP-ribose] polymerase</fullName>
        <shortName evidence="1">PARP</shortName>
        <ecNumber evidence="1">2.4.2.-</ecNumber>
    </recommendedName>
</protein>
<dbReference type="SUPFAM" id="SSF56399">
    <property type="entry name" value="ADP-ribosylation"/>
    <property type="match status" value="1"/>
</dbReference>
<reference evidence="3" key="1">
    <citation type="submission" date="2022-10" db="EMBL/GenBank/DDBJ databases">
        <authorList>
            <person name="Chen Y."/>
            <person name="Dougan E. K."/>
            <person name="Chan C."/>
            <person name="Rhodes N."/>
            <person name="Thang M."/>
        </authorList>
    </citation>
    <scope>NUCLEOTIDE SEQUENCE</scope>
</reference>
<proteinExistence type="predicted"/>
<dbReference type="PROSITE" id="PS51059">
    <property type="entry name" value="PARP_CATALYTIC"/>
    <property type="match status" value="1"/>
</dbReference>
<dbReference type="EMBL" id="CAMXCT030006562">
    <property type="protein sequence ID" value="CAL4803324.1"/>
    <property type="molecule type" value="Genomic_DNA"/>
</dbReference>
<accession>A0A9P1DSQ3</accession>
<keyword evidence="5" id="KW-1185">Reference proteome</keyword>
<reference evidence="4" key="2">
    <citation type="submission" date="2024-04" db="EMBL/GenBank/DDBJ databases">
        <authorList>
            <person name="Chen Y."/>
            <person name="Shah S."/>
            <person name="Dougan E. K."/>
            <person name="Thang M."/>
            <person name="Chan C."/>
        </authorList>
    </citation>
    <scope>NUCLEOTIDE SEQUENCE [LARGE SCALE GENOMIC DNA]</scope>
</reference>
<dbReference type="EC" id="2.4.2.-" evidence="1"/>
<dbReference type="OrthoDB" id="411019at2759"/>
<evidence type="ECO:0000259" key="2">
    <source>
        <dbReference type="PROSITE" id="PS51059"/>
    </source>
</evidence>
<sequence length="251" mass="28469">MASNALPPALSSMSVSLPEQQVLQALLDATFLRRRSMDRRGPLPRRLRLRAAAAAGAASRKEFDLWRSIIMEQYPAGCEDLTLRPPIRTQRFGETRGVESRINECYLFHGTCWQNAVDILRRGFRSPEAPEAPKAIPRTLRIAPMLRGGIFLAECSSKADEYSDPSPGENLTPCTLLLCRALLGKPLRLRHGERRQRVKDMLEAAQADSVVVDLESTCHSYREFVFADPCQVLPEYLLVYERIFRSKPKKW</sequence>
<gene>
    <name evidence="3" type="ORF">C1SCF055_LOCUS40793</name>
</gene>
<dbReference type="Pfam" id="PF00644">
    <property type="entry name" value="PARP"/>
    <property type="match status" value="1"/>
</dbReference>
<comment type="caution">
    <text evidence="3">The sequence shown here is derived from an EMBL/GenBank/DDBJ whole genome shotgun (WGS) entry which is preliminary data.</text>
</comment>